<evidence type="ECO:0000256" key="11">
    <source>
        <dbReference type="SAM" id="SignalP"/>
    </source>
</evidence>
<evidence type="ECO:0000259" key="12">
    <source>
        <dbReference type="Pfam" id="PF01095"/>
    </source>
</evidence>
<comment type="function">
    <text evidence="10">Acts in the modification of cell walls via demethylesterification of cell wall pectin.</text>
</comment>
<evidence type="ECO:0000256" key="4">
    <source>
        <dbReference type="ARBA" id="ARBA00013229"/>
    </source>
</evidence>
<feature type="domain" description="Pectinesterase catalytic" evidence="12">
    <location>
        <begin position="45"/>
        <end position="330"/>
    </location>
</feature>
<keyword evidence="6" id="KW-0378">Hydrolase</keyword>
<dbReference type="GO" id="GO:0042545">
    <property type="term" value="P:cell wall modification"/>
    <property type="evidence" value="ECO:0007669"/>
    <property type="project" value="InterPro"/>
</dbReference>
<evidence type="ECO:0000256" key="9">
    <source>
        <dbReference type="ARBA" id="ARBA00047928"/>
    </source>
</evidence>
<comment type="similarity">
    <text evidence="3">Belongs to the pectinesterase family.</text>
</comment>
<keyword evidence="14" id="KW-1185">Reference proteome</keyword>
<keyword evidence="8" id="KW-0325">Glycoprotein</keyword>
<dbReference type="SUPFAM" id="SSF51126">
    <property type="entry name" value="Pectin lyase-like"/>
    <property type="match status" value="1"/>
</dbReference>
<proteinExistence type="inferred from homology"/>
<comment type="pathway">
    <text evidence="2">Glycan metabolism; pectin degradation; 2-dehydro-3-deoxy-D-gluconate from pectin: step 1/5.</text>
</comment>
<evidence type="ECO:0000256" key="8">
    <source>
        <dbReference type="ARBA" id="ARBA00023180"/>
    </source>
</evidence>
<dbReference type="EMBL" id="LRBV02000012">
    <property type="status" value="NOT_ANNOTATED_CDS"/>
    <property type="molecule type" value="Genomic_DNA"/>
</dbReference>
<feature type="chain" id="PRO_5029626170" description="pectinesterase" evidence="11">
    <location>
        <begin position="26"/>
        <end position="342"/>
    </location>
</feature>
<dbReference type="PANTHER" id="PTHR31321:SF134">
    <property type="entry name" value="PECTINESTERASE"/>
    <property type="match status" value="1"/>
</dbReference>
<keyword evidence="7" id="KW-0063">Aspartyl esterase</keyword>
<evidence type="ECO:0000256" key="6">
    <source>
        <dbReference type="ARBA" id="ARBA00022801"/>
    </source>
</evidence>
<dbReference type="UniPathway" id="UPA00545">
    <property type="reaction ID" value="UER00823"/>
</dbReference>
<dbReference type="AlphaFoldDB" id="A0A7N2REH0"/>
<evidence type="ECO:0000256" key="5">
    <source>
        <dbReference type="ARBA" id="ARBA00022512"/>
    </source>
</evidence>
<dbReference type="InterPro" id="IPR000070">
    <property type="entry name" value="Pectinesterase_cat"/>
</dbReference>
<comment type="subcellular location">
    <subcellularLocation>
        <location evidence="1">Secreted</location>
        <location evidence="1">Cell wall</location>
    </subcellularLocation>
</comment>
<dbReference type="FunCoup" id="A0A7N2REH0">
    <property type="interactions" value="55"/>
</dbReference>
<dbReference type="InParanoid" id="A0A7N2REH0"/>
<sequence>MHKMQFLQFFLCITVLLLYCNVSRSAFLCELNQANPFKVALTSTVDIAGKGNFTTIQSAVDSIPSGNTKWIRIQIFAGVYREKVTITYDKTCIFLDGAGSRETFIEWDGHERTNTSATFTSYAENLVVKGIGFKNTYNLGPKQNDLVPALAAEILGDKAAFYNCSFFGVQDTLWDVGGRHYFYQCYIQGGADFIFGKGQSFYEQSVLYYSLETYGQGTYIGYITAQGRDSADDPSGFVFKDCVILGKGKAYLGRAWKAFSRVIIANSKLSDIVVPVGWDAWQFVGHEDQLTYAEEDNSGPGADTSKRVPWQKKLSEGELNQFLSVDRFINQEGWIAKLPTVD</sequence>
<comment type="catalytic activity">
    <reaction evidence="9">
        <text>[(1-&gt;4)-alpha-D-galacturonosyl methyl ester](n) + n H2O = [(1-&gt;4)-alpha-D-galacturonosyl](n) + n methanol + n H(+)</text>
        <dbReference type="Rhea" id="RHEA:22380"/>
        <dbReference type="Rhea" id="RHEA-COMP:14570"/>
        <dbReference type="Rhea" id="RHEA-COMP:14573"/>
        <dbReference type="ChEBI" id="CHEBI:15377"/>
        <dbReference type="ChEBI" id="CHEBI:15378"/>
        <dbReference type="ChEBI" id="CHEBI:17790"/>
        <dbReference type="ChEBI" id="CHEBI:140522"/>
        <dbReference type="ChEBI" id="CHEBI:140523"/>
        <dbReference type="EC" id="3.1.1.11"/>
    </reaction>
</comment>
<dbReference type="EC" id="3.1.1.11" evidence="4"/>
<dbReference type="Proteomes" id="UP000594261">
    <property type="component" value="Chromosome 12"/>
</dbReference>
<keyword evidence="11" id="KW-0732">Signal</keyword>
<evidence type="ECO:0000256" key="10">
    <source>
        <dbReference type="ARBA" id="ARBA00057335"/>
    </source>
</evidence>
<keyword evidence="5" id="KW-0134">Cell wall</keyword>
<dbReference type="InterPro" id="IPR012334">
    <property type="entry name" value="Pectin_lyas_fold"/>
</dbReference>
<accession>A0A7N2REH0</accession>
<evidence type="ECO:0000256" key="1">
    <source>
        <dbReference type="ARBA" id="ARBA00004191"/>
    </source>
</evidence>
<protein>
    <recommendedName>
        <fullName evidence="4">pectinesterase</fullName>
        <ecNumber evidence="4">3.1.1.11</ecNumber>
    </recommendedName>
</protein>
<feature type="signal peptide" evidence="11">
    <location>
        <begin position="1"/>
        <end position="25"/>
    </location>
</feature>
<evidence type="ECO:0000256" key="3">
    <source>
        <dbReference type="ARBA" id="ARBA00008891"/>
    </source>
</evidence>
<reference evidence="13 14" key="1">
    <citation type="journal article" date="2016" name="G3 (Bethesda)">
        <title>First Draft Assembly and Annotation of the Genome of a California Endemic Oak Quercus lobata Nee (Fagaceae).</title>
        <authorList>
            <person name="Sork V.L."/>
            <person name="Fitz-Gibbon S.T."/>
            <person name="Puiu D."/>
            <person name="Crepeau M."/>
            <person name="Gugger P.F."/>
            <person name="Sherman R."/>
            <person name="Stevens K."/>
            <person name="Langley C.H."/>
            <person name="Pellegrini M."/>
            <person name="Salzberg S.L."/>
        </authorList>
    </citation>
    <scope>NUCLEOTIDE SEQUENCE [LARGE SCALE GENOMIC DNA]</scope>
    <source>
        <strain evidence="13 14">cv. SW786</strain>
    </source>
</reference>
<dbReference type="GO" id="GO:0045490">
    <property type="term" value="P:pectin catabolic process"/>
    <property type="evidence" value="ECO:0007669"/>
    <property type="project" value="UniProtKB-UniPathway"/>
</dbReference>
<evidence type="ECO:0000256" key="7">
    <source>
        <dbReference type="ARBA" id="ARBA00023085"/>
    </source>
</evidence>
<dbReference type="Gramene" id="QL12p019266:mrna">
    <property type="protein sequence ID" value="QL12p019266:mrna"/>
    <property type="gene ID" value="QL12p019266"/>
</dbReference>
<keyword evidence="5" id="KW-0964">Secreted</keyword>
<dbReference type="Pfam" id="PF01095">
    <property type="entry name" value="Pectinesterase"/>
    <property type="match status" value="1"/>
</dbReference>
<dbReference type="OMA" id="HYYERCY"/>
<evidence type="ECO:0000256" key="2">
    <source>
        <dbReference type="ARBA" id="ARBA00005184"/>
    </source>
</evidence>
<organism evidence="13 14">
    <name type="scientific">Quercus lobata</name>
    <name type="common">Valley oak</name>
    <dbReference type="NCBI Taxonomy" id="97700"/>
    <lineage>
        <taxon>Eukaryota</taxon>
        <taxon>Viridiplantae</taxon>
        <taxon>Streptophyta</taxon>
        <taxon>Embryophyta</taxon>
        <taxon>Tracheophyta</taxon>
        <taxon>Spermatophyta</taxon>
        <taxon>Magnoliopsida</taxon>
        <taxon>eudicotyledons</taxon>
        <taxon>Gunneridae</taxon>
        <taxon>Pentapetalae</taxon>
        <taxon>rosids</taxon>
        <taxon>fabids</taxon>
        <taxon>Fagales</taxon>
        <taxon>Fagaceae</taxon>
        <taxon>Quercus</taxon>
    </lineage>
</organism>
<dbReference type="InterPro" id="IPR011050">
    <property type="entry name" value="Pectin_lyase_fold/virulence"/>
</dbReference>
<dbReference type="EnsemblPlants" id="QL12p019266:mrna">
    <property type="protein sequence ID" value="QL12p019266:mrna"/>
    <property type="gene ID" value="QL12p019266"/>
</dbReference>
<dbReference type="Gene3D" id="2.160.20.10">
    <property type="entry name" value="Single-stranded right-handed beta-helix, Pectin lyase-like"/>
    <property type="match status" value="1"/>
</dbReference>
<dbReference type="FunFam" id="2.160.20.10:FF:000013">
    <property type="entry name" value="Pectinesterase"/>
    <property type="match status" value="1"/>
</dbReference>
<dbReference type="PANTHER" id="PTHR31321">
    <property type="entry name" value="ACYL-COA THIOESTER HYDROLASE YBHC-RELATED"/>
    <property type="match status" value="1"/>
</dbReference>
<reference evidence="13" key="2">
    <citation type="submission" date="2021-01" db="UniProtKB">
        <authorList>
            <consortium name="EnsemblPlants"/>
        </authorList>
    </citation>
    <scope>IDENTIFICATION</scope>
</reference>
<evidence type="ECO:0000313" key="13">
    <source>
        <dbReference type="EnsemblPlants" id="QL12p019266:mrna"/>
    </source>
</evidence>
<name>A0A7N2REH0_QUELO</name>
<dbReference type="GO" id="GO:0030599">
    <property type="term" value="F:pectinesterase activity"/>
    <property type="evidence" value="ECO:0007669"/>
    <property type="project" value="UniProtKB-EC"/>
</dbReference>
<evidence type="ECO:0000313" key="14">
    <source>
        <dbReference type="Proteomes" id="UP000594261"/>
    </source>
</evidence>